<reference evidence="2" key="2">
    <citation type="submission" date="2015-01" db="EMBL/GenBank/DDBJ databases">
        <title>Evolutionary Origins and Diversification of the Mycorrhizal Mutualists.</title>
        <authorList>
            <consortium name="DOE Joint Genome Institute"/>
            <consortium name="Mycorrhizal Genomics Consortium"/>
            <person name="Kohler A."/>
            <person name="Kuo A."/>
            <person name="Nagy L.G."/>
            <person name="Floudas D."/>
            <person name="Copeland A."/>
            <person name="Barry K.W."/>
            <person name="Cichocki N."/>
            <person name="Veneault-Fourrey C."/>
            <person name="LaButti K."/>
            <person name="Lindquist E.A."/>
            <person name="Lipzen A."/>
            <person name="Lundell T."/>
            <person name="Morin E."/>
            <person name="Murat C."/>
            <person name="Riley R."/>
            <person name="Ohm R."/>
            <person name="Sun H."/>
            <person name="Tunlid A."/>
            <person name="Henrissat B."/>
            <person name="Grigoriev I.V."/>
            <person name="Hibbett D.S."/>
            <person name="Martin F."/>
        </authorList>
    </citation>
    <scope>NUCLEOTIDE SEQUENCE [LARGE SCALE GENOMIC DNA]</scope>
    <source>
        <strain evidence="2">Marx 270</strain>
    </source>
</reference>
<organism evidence="1 2">
    <name type="scientific">Pisolithus tinctorius Marx 270</name>
    <dbReference type="NCBI Taxonomy" id="870435"/>
    <lineage>
        <taxon>Eukaryota</taxon>
        <taxon>Fungi</taxon>
        <taxon>Dikarya</taxon>
        <taxon>Basidiomycota</taxon>
        <taxon>Agaricomycotina</taxon>
        <taxon>Agaricomycetes</taxon>
        <taxon>Agaricomycetidae</taxon>
        <taxon>Boletales</taxon>
        <taxon>Sclerodermatineae</taxon>
        <taxon>Pisolithaceae</taxon>
        <taxon>Pisolithus</taxon>
    </lineage>
</organism>
<protein>
    <submittedName>
        <fullName evidence="1">Uncharacterized protein</fullName>
    </submittedName>
</protein>
<reference evidence="1 2" key="1">
    <citation type="submission" date="2014-04" db="EMBL/GenBank/DDBJ databases">
        <authorList>
            <consortium name="DOE Joint Genome Institute"/>
            <person name="Kuo A."/>
            <person name="Kohler A."/>
            <person name="Costa M.D."/>
            <person name="Nagy L.G."/>
            <person name="Floudas D."/>
            <person name="Copeland A."/>
            <person name="Barry K.W."/>
            <person name="Cichocki N."/>
            <person name="Veneault-Fourrey C."/>
            <person name="LaButti K."/>
            <person name="Lindquist E.A."/>
            <person name="Lipzen A."/>
            <person name="Lundell T."/>
            <person name="Morin E."/>
            <person name="Murat C."/>
            <person name="Sun H."/>
            <person name="Tunlid A."/>
            <person name="Henrissat B."/>
            <person name="Grigoriev I.V."/>
            <person name="Hibbett D.S."/>
            <person name="Martin F."/>
            <person name="Nordberg H.P."/>
            <person name="Cantor M.N."/>
            <person name="Hua S.X."/>
        </authorList>
    </citation>
    <scope>NUCLEOTIDE SEQUENCE [LARGE SCALE GENOMIC DNA]</scope>
    <source>
        <strain evidence="1 2">Marx 270</strain>
    </source>
</reference>
<dbReference type="AlphaFoldDB" id="A0A0C3PTT3"/>
<proteinExistence type="predicted"/>
<dbReference type="EMBL" id="KN831948">
    <property type="protein sequence ID" value="KIO12149.1"/>
    <property type="molecule type" value="Genomic_DNA"/>
</dbReference>
<name>A0A0C3PTT3_PISTI</name>
<accession>A0A0C3PTT3</accession>
<dbReference type="HOGENOM" id="CLU_061100_0_0_1"/>
<evidence type="ECO:0000313" key="1">
    <source>
        <dbReference type="EMBL" id="KIO12149.1"/>
    </source>
</evidence>
<keyword evidence="2" id="KW-1185">Reference proteome</keyword>
<sequence>MPRKEWTTPEQKKFLQDELVQYSNVSLTLEQDKILRDAVTKHQQQLRQWLRWHMGAGKNRAANRKTLTIIDGLMKAKTRVKKPLEIYSKIYYTLRVKPNISTDSNISSLCDQIDKKFRVEPQEIQDEVMRIHNKQHTSRKTPPTESDDEISADVDAETCRSNIQQCAPALTQILTHLSQKTSWSFSVLMGGPDPVDAEEQCVVASLHIGKNRCGLNFAESYRHFDSTVVQAYAEFLDSKLLRKAAMLTGKMIMYLSLQPPPSARKQATTRAATQTMVLMS</sequence>
<dbReference type="STRING" id="870435.A0A0C3PTT3"/>
<dbReference type="Proteomes" id="UP000054217">
    <property type="component" value="Unassembled WGS sequence"/>
</dbReference>
<gene>
    <name evidence="1" type="ORF">M404DRAFT_7021</name>
</gene>
<evidence type="ECO:0000313" key="2">
    <source>
        <dbReference type="Proteomes" id="UP000054217"/>
    </source>
</evidence>
<dbReference type="InParanoid" id="A0A0C3PTT3"/>
<dbReference type="OrthoDB" id="2677857at2759"/>